<sequence length="79" mass="8431">MVSEKGPVSTEAVAAYNGLFSQPLPPDHAMTFSSLFSDSLPPAQARTDGQTLGCGFPVPVLCSPSCPCKMSSFYWLLLF</sequence>
<dbReference type="EnsemblPlants" id="ONIVA01G50110.1">
    <property type="protein sequence ID" value="ONIVA01G50110.1"/>
    <property type="gene ID" value="ONIVA01G50110"/>
</dbReference>
<evidence type="ECO:0000313" key="2">
    <source>
        <dbReference type="Proteomes" id="UP000006591"/>
    </source>
</evidence>
<reference evidence="1" key="2">
    <citation type="submission" date="2018-04" db="EMBL/GenBank/DDBJ databases">
        <title>OnivRS2 (Oryza nivara Reference Sequence Version 2).</title>
        <authorList>
            <person name="Zhang J."/>
            <person name="Kudrna D."/>
            <person name="Lee S."/>
            <person name="Talag J."/>
            <person name="Rajasekar S."/>
            <person name="Welchert J."/>
            <person name="Hsing Y.-I."/>
            <person name="Wing R.A."/>
        </authorList>
    </citation>
    <scope>NUCLEOTIDE SEQUENCE [LARGE SCALE GENOMIC DNA]</scope>
</reference>
<protein>
    <submittedName>
        <fullName evidence="1">Uncharacterized protein</fullName>
    </submittedName>
</protein>
<dbReference type="AlphaFoldDB" id="A0A0E0FYV6"/>
<dbReference type="HOGENOM" id="CLU_2610136_0_0_1"/>
<accession>A0A0E0FYV6</accession>
<proteinExistence type="predicted"/>
<name>A0A0E0FYV6_ORYNI</name>
<dbReference type="Proteomes" id="UP000006591">
    <property type="component" value="Chromosome 1"/>
</dbReference>
<dbReference type="Gramene" id="ONIVA01G50110.1">
    <property type="protein sequence ID" value="ONIVA01G50110.1"/>
    <property type="gene ID" value="ONIVA01G50110"/>
</dbReference>
<reference evidence="1" key="1">
    <citation type="submission" date="2015-04" db="UniProtKB">
        <authorList>
            <consortium name="EnsemblPlants"/>
        </authorList>
    </citation>
    <scope>IDENTIFICATION</scope>
    <source>
        <strain evidence="1">SL10</strain>
    </source>
</reference>
<organism evidence="1">
    <name type="scientific">Oryza nivara</name>
    <name type="common">Indian wild rice</name>
    <name type="synonym">Oryza sativa f. spontanea</name>
    <dbReference type="NCBI Taxonomy" id="4536"/>
    <lineage>
        <taxon>Eukaryota</taxon>
        <taxon>Viridiplantae</taxon>
        <taxon>Streptophyta</taxon>
        <taxon>Embryophyta</taxon>
        <taxon>Tracheophyta</taxon>
        <taxon>Spermatophyta</taxon>
        <taxon>Magnoliopsida</taxon>
        <taxon>Liliopsida</taxon>
        <taxon>Poales</taxon>
        <taxon>Poaceae</taxon>
        <taxon>BOP clade</taxon>
        <taxon>Oryzoideae</taxon>
        <taxon>Oryzeae</taxon>
        <taxon>Oryzinae</taxon>
        <taxon>Oryza</taxon>
    </lineage>
</organism>
<keyword evidence="2" id="KW-1185">Reference proteome</keyword>
<evidence type="ECO:0000313" key="1">
    <source>
        <dbReference type="EnsemblPlants" id="ONIVA01G50110.1"/>
    </source>
</evidence>